<dbReference type="RefSeq" id="WP_106164861.1">
    <property type="nucleotide sequence ID" value="NZ_PVUF01000012.1"/>
</dbReference>
<protein>
    <submittedName>
        <fullName evidence="3">Sporulation related protein</fullName>
    </submittedName>
</protein>
<evidence type="ECO:0000313" key="3">
    <source>
        <dbReference type="EMBL" id="PRZ45976.1"/>
    </source>
</evidence>
<gene>
    <name evidence="3" type="ORF">CLV89_11288</name>
</gene>
<sequence>MKITIVTAVSIILAGGFTGGVEAQISSRTAEPAEFPPASYQGRQYVDSRGCIFIRAGVDGNIAWIPRVNRARQQLCGAEPTKVAGTSSQKPAGPQPDIITLAPEAESRAAAPVRTATPTPVRNPPVAAVKPQRTPEMTSAGQAEATLAPARPVRRAPQPVAAAPAPVAPTTVPVAAARVRTSDNPLAQITPNTRILPVHVYLERRKSEDLQVPEGYRVAWEDDRLNIHRAEQTIRPTVLSDRAVVPEGYAPADRADNRMNRLRGVRTPQGDAQMAQVWSDSLPRRPVERALNKTPFVLWDAKAKYGIVPPRRGGAVVTRLSTRSAPDAVLPDTSSVQAAPRYIRAATLADPAQARAVARDLAAATGLKMRLGSVTRNGQTLKVVLSGPFTAGAEQALQRIRAAGFSGARLSK</sequence>
<evidence type="ECO:0000259" key="2">
    <source>
        <dbReference type="Pfam" id="PF05036"/>
    </source>
</evidence>
<dbReference type="AlphaFoldDB" id="A0A2T1ABJ6"/>
<dbReference type="EMBL" id="PVUF01000012">
    <property type="protein sequence ID" value="PRZ45976.1"/>
    <property type="molecule type" value="Genomic_DNA"/>
</dbReference>
<dbReference type="Pfam" id="PF05036">
    <property type="entry name" value="SPOR"/>
    <property type="match status" value="1"/>
</dbReference>
<dbReference type="OrthoDB" id="7843142at2"/>
<dbReference type="SUPFAM" id="SSF110997">
    <property type="entry name" value="Sporulation related repeat"/>
    <property type="match status" value="1"/>
</dbReference>
<feature type="region of interest" description="Disordered" evidence="1">
    <location>
        <begin position="79"/>
        <end position="98"/>
    </location>
</feature>
<comment type="caution">
    <text evidence="3">The sequence shown here is derived from an EMBL/GenBank/DDBJ whole genome shotgun (WGS) entry which is preliminary data.</text>
</comment>
<proteinExistence type="predicted"/>
<dbReference type="GO" id="GO:0042834">
    <property type="term" value="F:peptidoglycan binding"/>
    <property type="evidence" value="ECO:0007669"/>
    <property type="project" value="InterPro"/>
</dbReference>
<feature type="compositionally biased region" description="Low complexity" evidence="1">
    <location>
        <begin position="108"/>
        <end position="129"/>
    </location>
</feature>
<reference evidence="3 4" key="1">
    <citation type="submission" date="2018-03" db="EMBL/GenBank/DDBJ databases">
        <title>Genomic Encyclopedia of Archaeal and Bacterial Type Strains, Phase II (KMG-II): from individual species to whole genera.</title>
        <authorList>
            <person name="Goeker M."/>
        </authorList>
    </citation>
    <scope>NUCLEOTIDE SEQUENCE [LARGE SCALE GENOMIC DNA]</scope>
    <source>
        <strain evidence="3 4">DSM 25328</strain>
    </source>
</reference>
<name>A0A2T1ABJ6_TRISK</name>
<evidence type="ECO:0000313" key="4">
    <source>
        <dbReference type="Proteomes" id="UP000237718"/>
    </source>
</evidence>
<feature type="compositionally biased region" description="Low complexity" evidence="1">
    <location>
        <begin position="145"/>
        <end position="164"/>
    </location>
</feature>
<dbReference type="Proteomes" id="UP000237718">
    <property type="component" value="Unassembled WGS sequence"/>
</dbReference>
<dbReference type="InterPro" id="IPR007730">
    <property type="entry name" value="SPOR-like_dom"/>
</dbReference>
<organism evidence="3 4">
    <name type="scientific">Tritonibacter scottomollicae</name>
    <name type="common">Epibacterium scottomollicae</name>
    <dbReference type="NCBI Taxonomy" id="483013"/>
    <lineage>
        <taxon>Bacteria</taxon>
        <taxon>Pseudomonadati</taxon>
        <taxon>Pseudomonadota</taxon>
        <taxon>Alphaproteobacteria</taxon>
        <taxon>Rhodobacterales</taxon>
        <taxon>Paracoccaceae</taxon>
        <taxon>Tritonibacter</taxon>
    </lineage>
</organism>
<feature type="domain" description="SPOR" evidence="2">
    <location>
        <begin position="342"/>
        <end position="408"/>
    </location>
</feature>
<evidence type="ECO:0000256" key="1">
    <source>
        <dbReference type="SAM" id="MobiDB-lite"/>
    </source>
</evidence>
<feature type="region of interest" description="Disordered" evidence="1">
    <location>
        <begin position="106"/>
        <end position="164"/>
    </location>
</feature>
<dbReference type="InterPro" id="IPR036680">
    <property type="entry name" value="SPOR-like_sf"/>
</dbReference>
<accession>A0A2T1ABJ6</accession>